<evidence type="ECO:0000313" key="2">
    <source>
        <dbReference type="EMBL" id="KAF7598755.1"/>
    </source>
</evidence>
<keyword evidence="1" id="KW-0812">Transmembrane</keyword>
<evidence type="ECO:0000313" key="3">
    <source>
        <dbReference type="EMBL" id="PAS92593.1"/>
    </source>
</evidence>
<organism evidence="3 4">
    <name type="scientific">Candidatus Dactylopiibacterium carminicum</name>
    <dbReference type="NCBI Taxonomy" id="857335"/>
    <lineage>
        <taxon>Bacteria</taxon>
        <taxon>Pseudomonadati</taxon>
        <taxon>Pseudomonadota</taxon>
        <taxon>Betaproteobacteria</taxon>
        <taxon>Rhodocyclales</taxon>
        <taxon>Rhodocyclaceae</taxon>
        <taxon>Candidatus Dactylopiibacterium</taxon>
    </lineage>
</organism>
<comment type="caution">
    <text evidence="3">The sequence shown here is derived from an EMBL/GenBank/DDBJ whole genome shotgun (WGS) entry which is preliminary data.</text>
</comment>
<dbReference type="Proteomes" id="UP000623509">
    <property type="component" value="Unassembled WGS sequence"/>
</dbReference>
<sequence>MNALKMPDLGRMRLAIELAYWRLGWRLPVIGLGLVACIATWGFWLPMQSSRQASAQRQLATVQSELRARPLGRTQESALGVFQRTLAEPDQITGQLRVLYRMAQAHGLNVAQIDMRRQSDPGARLAQLQISLALAW</sequence>
<dbReference type="EMBL" id="MDUX01000038">
    <property type="protein sequence ID" value="KAF7598755.1"/>
    <property type="molecule type" value="Genomic_DNA"/>
</dbReference>
<dbReference type="EMBL" id="NMRN01000034">
    <property type="protein sequence ID" value="PAS92593.1"/>
    <property type="molecule type" value="Genomic_DNA"/>
</dbReference>
<dbReference type="Proteomes" id="UP000216107">
    <property type="component" value="Unassembled WGS sequence"/>
</dbReference>
<evidence type="ECO:0000313" key="5">
    <source>
        <dbReference type="Proteomes" id="UP000623509"/>
    </source>
</evidence>
<dbReference type="AlphaFoldDB" id="A0A272ER57"/>
<proteinExistence type="predicted"/>
<reference evidence="3 4" key="2">
    <citation type="submission" date="2017-07" db="EMBL/GenBank/DDBJ databases">
        <title>Candidatus Dactylopiibacterium carminicum, a nitrogen-fixing symbiont of the cochineal insect Dactylopius coccus and Dactylopius opuntiae (Hemiptera: Coccoidea: Dactylopiidae).</title>
        <authorList>
            <person name="Vera A."/>
        </authorList>
    </citation>
    <scope>NUCLEOTIDE SEQUENCE [LARGE SCALE GENOMIC DNA]</scope>
    <source>
        <strain evidence="3 4">NFDCM</strain>
    </source>
</reference>
<name>A0A272ER57_9RHOO</name>
<dbReference type="OrthoDB" id="9096701at2"/>
<keyword evidence="5" id="KW-1185">Reference proteome</keyword>
<protein>
    <submittedName>
        <fullName evidence="3">Uncharacterized protein</fullName>
    </submittedName>
</protein>
<keyword evidence="1" id="KW-1133">Transmembrane helix</keyword>
<dbReference type="RefSeq" id="WP_095525026.1">
    <property type="nucleotide sequence ID" value="NZ_MDUX01000038.1"/>
</dbReference>
<accession>A0A272ER57</accession>
<reference evidence="2 5" key="1">
    <citation type="submission" date="2016-08" db="EMBL/GenBank/DDBJ databases">
        <title>Candidatus Dactylopiibacterium carminicum genome sequence.</title>
        <authorList>
            <person name="Ramirez-Puebla S.T."/>
            <person name="Ormeno-Orrillo E."/>
            <person name="Vera-Ponce De Leon A."/>
            <person name="Luis L."/>
            <person name="Sanchez-Flores A."/>
            <person name="Monica R."/>
            <person name="Martinez-Romero E."/>
        </authorList>
    </citation>
    <scope>NUCLEOTIDE SEQUENCE [LARGE SCALE GENOMIC DNA]</scope>
    <source>
        <strain evidence="2">END1</strain>
    </source>
</reference>
<evidence type="ECO:0000256" key="1">
    <source>
        <dbReference type="SAM" id="Phobius"/>
    </source>
</evidence>
<gene>
    <name evidence="2" type="ORF">BGI27_11495</name>
    <name evidence="3" type="ORF">CGU29_10925</name>
</gene>
<keyword evidence="1" id="KW-0472">Membrane</keyword>
<evidence type="ECO:0000313" key="4">
    <source>
        <dbReference type="Proteomes" id="UP000216107"/>
    </source>
</evidence>
<feature type="transmembrane region" description="Helical" evidence="1">
    <location>
        <begin position="27"/>
        <end position="47"/>
    </location>
</feature>